<accession>A0A0J1IAU4</accession>
<name>A0A0J1IAU4_NIACI</name>
<protein>
    <submittedName>
        <fullName evidence="1">Uncharacterized protein</fullName>
    </submittedName>
</protein>
<dbReference type="EMBL" id="LDPH01000027">
    <property type="protein sequence ID" value="KLV23089.1"/>
    <property type="molecule type" value="Genomic_DNA"/>
</dbReference>
<dbReference type="AlphaFoldDB" id="A0A0J1IAU4"/>
<dbReference type="Proteomes" id="UP000036045">
    <property type="component" value="Unassembled WGS sequence"/>
</dbReference>
<keyword evidence="2" id="KW-1185">Reference proteome</keyword>
<evidence type="ECO:0000313" key="2">
    <source>
        <dbReference type="Proteomes" id="UP000036045"/>
    </source>
</evidence>
<organism evidence="1 2">
    <name type="scientific">Niallia circulans</name>
    <name type="common">Bacillus circulans</name>
    <dbReference type="NCBI Taxonomy" id="1397"/>
    <lineage>
        <taxon>Bacteria</taxon>
        <taxon>Bacillati</taxon>
        <taxon>Bacillota</taxon>
        <taxon>Bacilli</taxon>
        <taxon>Bacillales</taxon>
        <taxon>Bacillaceae</taxon>
        <taxon>Niallia</taxon>
    </lineage>
</organism>
<evidence type="ECO:0000313" key="1">
    <source>
        <dbReference type="EMBL" id="KLV23089.1"/>
    </source>
</evidence>
<gene>
    <name evidence="1" type="ORF">ABW02_20255</name>
</gene>
<proteinExistence type="predicted"/>
<comment type="caution">
    <text evidence="1">The sequence shown here is derived from an EMBL/GenBank/DDBJ whole genome shotgun (WGS) entry which is preliminary data.</text>
</comment>
<sequence>MDFFLNEIAYHVNGMSRLNSTDYIPWNEDRFRRFLEEKCNLSKENKIEGRIVTHHNEAFYFIEELIEKQLIQTPIEWTHIDAHSDLGLGDSGWYYISSELMHYDIHKRIKYVEKNKIKLSNYMAFLLPFGWLSKVDFVHHDNWDFDDFFSIYLKNFNDQSGFFEFKTFEKGLEAGYLIENARKLKPVQSDSVIPFEILREDTFQTDENFNYLIFCQSPQYTPESADFMLKIIKEYIIEI</sequence>
<reference evidence="1 2" key="1">
    <citation type="submission" date="2015-05" db="EMBL/GenBank/DDBJ databases">
        <title>Whole genome sequence and identification of bacterial endophytes from Costus igneus.</title>
        <authorList>
            <person name="Lee Y.P."/>
            <person name="Gan H.M."/>
            <person name="Eng W."/>
            <person name="Wheatley M.S."/>
            <person name="Caraballo A."/>
            <person name="Polter S."/>
            <person name="Savka M.A."/>
            <person name="Hudson A.O."/>
        </authorList>
    </citation>
    <scope>NUCLEOTIDE SEQUENCE [LARGE SCALE GENOMIC DNA]</scope>
    <source>
        <strain evidence="1 2">RIT379</strain>
    </source>
</reference>
<dbReference type="PATRIC" id="fig|1397.4.peg.2807"/>